<dbReference type="GO" id="GO:0005524">
    <property type="term" value="F:ATP binding"/>
    <property type="evidence" value="ECO:0007669"/>
    <property type="project" value="UniProtKB-UniRule"/>
</dbReference>
<dbReference type="OrthoDB" id="6513151at2759"/>
<dbReference type="InterPro" id="IPR000719">
    <property type="entry name" value="Prot_kinase_dom"/>
</dbReference>
<evidence type="ECO:0000313" key="5">
    <source>
        <dbReference type="EMBL" id="CAD8098330.1"/>
    </source>
</evidence>
<evidence type="ECO:0000259" key="4">
    <source>
        <dbReference type="PROSITE" id="PS50011"/>
    </source>
</evidence>
<evidence type="ECO:0000256" key="3">
    <source>
        <dbReference type="PROSITE-ProRule" id="PRU10141"/>
    </source>
</evidence>
<sequence length="503" mass="57729">MANRLKTQIQFSDDQTNMNIDETNETKRFEDHYECLKSIGQGAHAVVKTAKKKGTDQIYAVKIVRSGDQEIQNNVRRTFNNTLCLRHQNIAQNIELYINEKSETSYLVMEYCDFPSLDTIIKKRPLTTEELKVIIKQLLLAIQHSHSKGICHRDLKPDNILVNLQENSTPPHVKLVDFGVSRRFISKAQEIDMLTKTGNIFYCAPEIYHKASYSKEVDVWAIGVICYQCTFQKLPLHSNQLSDFVDLLGNPDKWTFKESLNNIDMPLSNLILSMLNPNQENRITVDEALQHPFFEIGTIRDVMALLNKDNVERDNCGRCRSLQNSLKLNEQWGDMIKKLQNSSNEIENININDLVRDFGNIHIIQRHTDKCGLIQLMNSVGSSNAFMSKLGSRQEILDRSCGLQFCGSSNKTIHQDPFGDVCNIQSSLEMKEEQHNSNNRILSQLGTYQDHSLEVTSSDWQLVSQKQNQQQEQQSIKKRGSQVNRMFNELGIKEVDEITEDQS</sequence>
<evidence type="ECO:0000256" key="1">
    <source>
        <dbReference type="ARBA" id="ARBA00022741"/>
    </source>
</evidence>
<gene>
    <name evidence="5" type="ORF">PSON_ATCC_30995.1.T0700057</name>
</gene>
<dbReference type="PANTHER" id="PTHR24347">
    <property type="entry name" value="SERINE/THREONINE-PROTEIN KINASE"/>
    <property type="match status" value="1"/>
</dbReference>
<keyword evidence="1 3" id="KW-0547">Nucleotide-binding</keyword>
<dbReference type="PROSITE" id="PS50011">
    <property type="entry name" value="PROTEIN_KINASE_DOM"/>
    <property type="match status" value="1"/>
</dbReference>
<dbReference type="Proteomes" id="UP000692954">
    <property type="component" value="Unassembled WGS sequence"/>
</dbReference>
<organism evidence="5 6">
    <name type="scientific">Paramecium sonneborni</name>
    <dbReference type="NCBI Taxonomy" id="65129"/>
    <lineage>
        <taxon>Eukaryota</taxon>
        <taxon>Sar</taxon>
        <taxon>Alveolata</taxon>
        <taxon>Ciliophora</taxon>
        <taxon>Intramacronucleata</taxon>
        <taxon>Oligohymenophorea</taxon>
        <taxon>Peniculida</taxon>
        <taxon>Parameciidae</taxon>
        <taxon>Paramecium</taxon>
    </lineage>
</organism>
<evidence type="ECO:0000256" key="2">
    <source>
        <dbReference type="ARBA" id="ARBA00022840"/>
    </source>
</evidence>
<dbReference type="PROSITE" id="PS00108">
    <property type="entry name" value="PROTEIN_KINASE_ST"/>
    <property type="match status" value="1"/>
</dbReference>
<dbReference type="InterPro" id="IPR008271">
    <property type="entry name" value="Ser/Thr_kinase_AS"/>
</dbReference>
<keyword evidence="2 3" id="KW-0067">ATP-binding</keyword>
<protein>
    <recommendedName>
        <fullName evidence="4">Protein kinase domain-containing protein</fullName>
    </recommendedName>
</protein>
<dbReference type="EMBL" id="CAJJDN010000070">
    <property type="protein sequence ID" value="CAD8098330.1"/>
    <property type="molecule type" value="Genomic_DNA"/>
</dbReference>
<reference evidence="5" key="1">
    <citation type="submission" date="2021-01" db="EMBL/GenBank/DDBJ databases">
        <authorList>
            <consortium name="Genoscope - CEA"/>
            <person name="William W."/>
        </authorList>
    </citation>
    <scope>NUCLEOTIDE SEQUENCE</scope>
</reference>
<comment type="caution">
    <text evidence="5">The sequence shown here is derived from an EMBL/GenBank/DDBJ whole genome shotgun (WGS) entry which is preliminary data.</text>
</comment>
<proteinExistence type="predicted"/>
<dbReference type="PROSITE" id="PS00107">
    <property type="entry name" value="PROTEIN_KINASE_ATP"/>
    <property type="match status" value="1"/>
</dbReference>
<feature type="domain" description="Protein kinase" evidence="4">
    <location>
        <begin position="33"/>
        <end position="294"/>
    </location>
</feature>
<keyword evidence="6" id="KW-1185">Reference proteome</keyword>
<dbReference type="GO" id="GO:0004672">
    <property type="term" value="F:protein kinase activity"/>
    <property type="evidence" value="ECO:0007669"/>
    <property type="project" value="InterPro"/>
</dbReference>
<dbReference type="AlphaFoldDB" id="A0A8S1P5M1"/>
<feature type="binding site" evidence="3">
    <location>
        <position position="62"/>
    </location>
    <ligand>
        <name>ATP</name>
        <dbReference type="ChEBI" id="CHEBI:30616"/>
    </ligand>
</feature>
<evidence type="ECO:0000313" key="6">
    <source>
        <dbReference type="Proteomes" id="UP000692954"/>
    </source>
</evidence>
<accession>A0A8S1P5M1</accession>
<dbReference type="SMART" id="SM00220">
    <property type="entry name" value="S_TKc"/>
    <property type="match status" value="1"/>
</dbReference>
<dbReference type="Pfam" id="PF00069">
    <property type="entry name" value="Pkinase"/>
    <property type="match status" value="1"/>
</dbReference>
<dbReference type="InterPro" id="IPR017441">
    <property type="entry name" value="Protein_kinase_ATP_BS"/>
</dbReference>
<name>A0A8S1P5M1_9CILI</name>